<name>A0A0M3JN17_ANISI</name>
<evidence type="ECO:0000313" key="3">
    <source>
        <dbReference type="Proteomes" id="UP000267096"/>
    </source>
</evidence>
<dbReference type="EMBL" id="UYRR01024914">
    <property type="protein sequence ID" value="VDK34437.1"/>
    <property type="molecule type" value="Genomic_DNA"/>
</dbReference>
<feature type="compositionally biased region" description="Basic residues" evidence="1">
    <location>
        <begin position="66"/>
        <end position="76"/>
    </location>
</feature>
<gene>
    <name evidence="2" type="ORF">ASIM_LOCUS8797</name>
</gene>
<dbReference type="WBParaSite" id="ASIM_0000905701-mRNA-1">
    <property type="protein sequence ID" value="ASIM_0000905701-mRNA-1"/>
    <property type="gene ID" value="ASIM_0000905701"/>
</dbReference>
<feature type="compositionally biased region" description="Polar residues" evidence="1">
    <location>
        <begin position="56"/>
        <end position="65"/>
    </location>
</feature>
<evidence type="ECO:0000256" key="1">
    <source>
        <dbReference type="SAM" id="MobiDB-lite"/>
    </source>
</evidence>
<evidence type="ECO:0000313" key="4">
    <source>
        <dbReference type="WBParaSite" id="ASIM_0000905701-mRNA-1"/>
    </source>
</evidence>
<dbReference type="Proteomes" id="UP000267096">
    <property type="component" value="Unassembled WGS sequence"/>
</dbReference>
<feature type="compositionally biased region" description="Polar residues" evidence="1">
    <location>
        <begin position="20"/>
        <end position="31"/>
    </location>
</feature>
<keyword evidence="3" id="KW-1185">Reference proteome</keyword>
<sequence>FRDTAERKQTIVFDRPNLPSAPNQRHTSSTGRRMAIVDYEDDIDTDNADGDKATNRDYSISSFSGRHNRKRHRHSPNHAFKPNASSSSSLVFIFVAMYISQR</sequence>
<evidence type="ECO:0000313" key="2">
    <source>
        <dbReference type="EMBL" id="VDK34437.1"/>
    </source>
</evidence>
<protein>
    <submittedName>
        <fullName evidence="4">DUF4005 domain-containing protein</fullName>
    </submittedName>
</protein>
<accession>A0A0M3JN17</accession>
<proteinExistence type="predicted"/>
<dbReference type="AlphaFoldDB" id="A0A0M3JN17"/>
<feature type="region of interest" description="Disordered" evidence="1">
    <location>
        <begin position="1"/>
        <end position="82"/>
    </location>
</feature>
<reference evidence="2 3" key="2">
    <citation type="submission" date="2018-11" db="EMBL/GenBank/DDBJ databases">
        <authorList>
            <consortium name="Pathogen Informatics"/>
        </authorList>
    </citation>
    <scope>NUCLEOTIDE SEQUENCE [LARGE SCALE GENOMIC DNA]</scope>
</reference>
<organism evidence="4">
    <name type="scientific">Anisakis simplex</name>
    <name type="common">Herring worm</name>
    <dbReference type="NCBI Taxonomy" id="6269"/>
    <lineage>
        <taxon>Eukaryota</taxon>
        <taxon>Metazoa</taxon>
        <taxon>Ecdysozoa</taxon>
        <taxon>Nematoda</taxon>
        <taxon>Chromadorea</taxon>
        <taxon>Rhabditida</taxon>
        <taxon>Spirurina</taxon>
        <taxon>Ascaridomorpha</taxon>
        <taxon>Ascaridoidea</taxon>
        <taxon>Anisakidae</taxon>
        <taxon>Anisakis</taxon>
        <taxon>Anisakis simplex complex</taxon>
    </lineage>
</organism>
<reference evidence="4" key="1">
    <citation type="submission" date="2017-02" db="UniProtKB">
        <authorList>
            <consortium name="WormBaseParasite"/>
        </authorList>
    </citation>
    <scope>IDENTIFICATION</scope>
</reference>
<feature type="compositionally biased region" description="Acidic residues" evidence="1">
    <location>
        <begin position="38"/>
        <end position="48"/>
    </location>
</feature>